<evidence type="ECO:0000313" key="11">
    <source>
        <dbReference type="EMBL" id="CCA67169.1"/>
    </source>
</evidence>
<dbReference type="Pfam" id="PF04130">
    <property type="entry name" value="GCP_C_terminal"/>
    <property type="match status" value="1"/>
</dbReference>
<dbReference type="InterPro" id="IPR042241">
    <property type="entry name" value="GCP_C_sf"/>
</dbReference>
<dbReference type="HOGENOM" id="CLU_009597_0_0_1"/>
<dbReference type="GO" id="GO:0000930">
    <property type="term" value="C:gamma-tubulin complex"/>
    <property type="evidence" value="ECO:0007669"/>
    <property type="project" value="UniProtKB-ARBA"/>
</dbReference>
<keyword evidence="4 6" id="KW-0493">Microtubule</keyword>
<dbReference type="PANTHER" id="PTHR19302:SF27">
    <property type="entry name" value="GAMMA-TUBULIN COMPLEX COMPONENT 4"/>
    <property type="match status" value="1"/>
</dbReference>
<dbReference type="GO" id="GO:0031122">
    <property type="term" value="P:cytoplasmic microtubule organization"/>
    <property type="evidence" value="ECO:0007669"/>
    <property type="project" value="TreeGrafter"/>
</dbReference>
<feature type="domain" description="Gamma tubulin complex component C-terminal" evidence="9">
    <location>
        <begin position="311"/>
        <end position="750"/>
    </location>
</feature>
<dbReference type="EMBL" id="CAFZ01000010">
    <property type="protein sequence ID" value="CCA67169.1"/>
    <property type="molecule type" value="Genomic_DNA"/>
</dbReference>
<dbReference type="eggNOG" id="KOG2065">
    <property type="taxonomic scope" value="Eukaryota"/>
</dbReference>
<dbReference type="STRING" id="1109443.G4T737"/>
<dbReference type="InterPro" id="IPR007259">
    <property type="entry name" value="GCP"/>
</dbReference>
<evidence type="ECO:0000256" key="2">
    <source>
        <dbReference type="ARBA" id="ARBA00010337"/>
    </source>
</evidence>
<keyword evidence="12" id="KW-1185">Reference proteome</keyword>
<dbReference type="PANTHER" id="PTHR19302">
    <property type="entry name" value="GAMMA TUBULIN COMPLEX PROTEIN"/>
    <property type="match status" value="1"/>
</dbReference>
<dbReference type="OMA" id="QLSMWLL"/>
<protein>
    <recommendedName>
        <fullName evidence="6">Spindle pole body component</fullName>
    </recommendedName>
</protein>
<organism evidence="11 12">
    <name type="scientific">Serendipita indica (strain DSM 11827)</name>
    <name type="common">Root endophyte fungus</name>
    <name type="synonym">Piriformospora indica</name>
    <dbReference type="NCBI Taxonomy" id="1109443"/>
    <lineage>
        <taxon>Eukaryota</taxon>
        <taxon>Fungi</taxon>
        <taxon>Dikarya</taxon>
        <taxon>Basidiomycota</taxon>
        <taxon>Agaricomycotina</taxon>
        <taxon>Agaricomycetes</taxon>
        <taxon>Sebacinales</taxon>
        <taxon>Serendipitaceae</taxon>
        <taxon>Serendipita</taxon>
    </lineage>
</organism>
<comment type="subcellular location">
    <subcellularLocation>
        <location evidence="1 6">Cytoplasm</location>
        <location evidence="1 6">Cytoskeleton</location>
        <location evidence="1 6">Microtubule organizing center</location>
    </subcellularLocation>
</comment>
<keyword evidence="8" id="KW-0732">Signal</keyword>
<dbReference type="GO" id="GO:0051321">
    <property type="term" value="P:meiotic cell cycle"/>
    <property type="evidence" value="ECO:0007669"/>
    <property type="project" value="TreeGrafter"/>
</dbReference>
<dbReference type="GO" id="GO:0007020">
    <property type="term" value="P:microtubule nucleation"/>
    <property type="evidence" value="ECO:0007669"/>
    <property type="project" value="InterPro"/>
</dbReference>
<dbReference type="GO" id="GO:0000922">
    <property type="term" value="C:spindle pole"/>
    <property type="evidence" value="ECO:0007669"/>
    <property type="project" value="InterPro"/>
</dbReference>
<evidence type="ECO:0000256" key="7">
    <source>
        <dbReference type="SAM" id="MobiDB-lite"/>
    </source>
</evidence>
<dbReference type="Pfam" id="PF17681">
    <property type="entry name" value="GCP_N_terminal"/>
    <property type="match status" value="1"/>
</dbReference>
<comment type="caution">
    <text evidence="11">The sequence shown here is derived from an EMBL/GenBank/DDBJ whole genome shotgun (WGS) entry which is preliminary data.</text>
</comment>
<evidence type="ECO:0000256" key="3">
    <source>
        <dbReference type="ARBA" id="ARBA00022490"/>
    </source>
</evidence>
<sequence>MVVAEILLVLAGHSSSLFTSTGEIAPAWIDLLHPGEIASLQSLSQIARRYNHIKHARRTLCPNNSGQVSKFLSALLSTLNDILKHDYEDLVVQTEAKVVKRDDAFVASGSYVPLASIRATFAEFDAPFAAIQALLDRLSKSADGTPPLRGEPPNWPAGKLIDILLDRAESGVGQVASIMSRLAVAVQRVWRIELTAFLVHGTLSPTDPLADEKQSYALYPDAIPSCVSFQTRESITYVGKALVTVRIAATTHSAKHEQQLPRQLMTAHTKLLEGALPQDRYAFDSAIATIRTNVSEWLWSNVLTRPMVNEALDSLAHYFLLRNGEFGLSLIREIERLKVSRLTARHSSRSAGVIREQDLQLALLRASLGTSAQHDPTLTRLRMTLPSGPLRPLLPSLSNPNISAIKPSQVSFADVLLGTPLVLIYTLEWPLDLFLQPSDLQIYADLFAYLSSLRKVHTKVLECWGWLSNSQRARRKWTGLGEGGTEADEEGRRVLLRCGWGVVRDMLWFLDTLLAYIMMDVVDVEFRELKERLHLSTISGNEGQARTRRNSGDTGAKAGSKSNPPLANSQSLRQPKRKAVEGTETPNPPDLDFTTLREVHNRFLERVVSASLLANASCATTIRTILEVCERFVAQVERWDSDVLPGLLDEGSVSFAGGDDNVGGLVRERWRVVHDVNEALVSLFETFYEQLTAASTTQVQANMTAEMTLNNISSMIHPSMFLAADRKKREREGDVRRHIERLLLRLDFNGALSKWKADIEAAFEGGILKGAGL</sequence>
<dbReference type="Proteomes" id="UP000007148">
    <property type="component" value="Unassembled WGS sequence"/>
</dbReference>
<dbReference type="GO" id="GO:0005874">
    <property type="term" value="C:microtubule"/>
    <property type="evidence" value="ECO:0007669"/>
    <property type="project" value="UniProtKB-KW"/>
</dbReference>
<feature type="domain" description="Gamma tubulin complex component protein N-terminal" evidence="10">
    <location>
        <begin position="4"/>
        <end position="300"/>
    </location>
</feature>
<evidence type="ECO:0000256" key="5">
    <source>
        <dbReference type="ARBA" id="ARBA00023212"/>
    </source>
</evidence>
<keyword evidence="3 6" id="KW-0963">Cytoplasm</keyword>
<evidence type="ECO:0000313" key="12">
    <source>
        <dbReference type="Proteomes" id="UP000007148"/>
    </source>
</evidence>
<reference evidence="11 12" key="1">
    <citation type="journal article" date="2011" name="PLoS Pathog.">
        <title>Endophytic Life Strategies Decoded by Genome and Transcriptome Analyses of the Mutualistic Root Symbiont Piriformospora indica.</title>
        <authorList>
            <person name="Zuccaro A."/>
            <person name="Lahrmann U."/>
            <person name="Guldener U."/>
            <person name="Langen G."/>
            <person name="Pfiffi S."/>
            <person name="Biedenkopf D."/>
            <person name="Wong P."/>
            <person name="Samans B."/>
            <person name="Grimm C."/>
            <person name="Basiewicz M."/>
            <person name="Murat C."/>
            <person name="Martin F."/>
            <person name="Kogel K.H."/>
        </authorList>
    </citation>
    <scope>NUCLEOTIDE SEQUENCE [LARGE SCALE GENOMIC DNA]</scope>
    <source>
        <strain evidence="11 12">DSM 11827</strain>
    </source>
</reference>
<dbReference type="GO" id="GO:0043015">
    <property type="term" value="F:gamma-tubulin binding"/>
    <property type="evidence" value="ECO:0007669"/>
    <property type="project" value="InterPro"/>
</dbReference>
<dbReference type="GO" id="GO:0000278">
    <property type="term" value="P:mitotic cell cycle"/>
    <property type="evidence" value="ECO:0007669"/>
    <property type="project" value="TreeGrafter"/>
</dbReference>
<evidence type="ECO:0000256" key="6">
    <source>
        <dbReference type="RuleBase" id="RU363050"/>
    </source>
</evidence>
<feature type="chain" id="PRO_5003468421" description="Spindle pole body component" evidence="8">
    <location>
        <begin position="17"/>
        <end position="773"/>
    </location>
</feature>
<feature type="compositionally biased region" description="Polar residues" evidence="7">
    <location>
        <begin position="560"/>
        <end position="573"/>
    </location>
</feature>
<comment type="similarity">
    <text evidence="2 6">Belongs to the TUBGCP family.</text>
</comment>
<dbReference type="InterPro" id="IPR041470">
    <property type="entry name" value="GCP_N"/>
</dbReference>
<dbReference type="OrthoDB" id="1608002at2759"/>
<dbReference type="AlphaFoldDB" id="G4T737"/>
<dbReference type="InterPro" id="IPR040457">
    <property type="entry name" value="GCP_C"/>
</dbReference>
<dbReference type="GO" id="GO:0051011">
    <property type="term" value="F:microtubule minus-end binding"/>
    <property type="evidence" value="ECO:0007669"/>
    <property type="project" value="TreeGrafter"/>
</dbReference>
<evidence type="ECO:0000259" key="9">
    <source>
        <dbReference type="Pfam" id="PF04130"/>
    </source>
</evidence>
<evidence type="ECO:0000256" key="8">
    <source>
        <dbReference type="SAM" id="SignalP"/>
    </source>
</evidence>
<keyword evidence="5 6" id="KW-0206">Cytoskeleton</keyword>
<accession>G4T737</accession>
<dbReference type="GO" id="GO:0005816">
    <property type="term" value="C:spindle pole body"/>
    <property type="evidence" value="ECO:0007669"/>
    <property type="project" value="UniProtKB-ARBA"/>
</dbReference>
<evidence type="ECO:0000259" key="10">
    <source>
        <dbReference type="Pfam" id="PF17681"/>
    </source>
</evidence>
<proteinExistence type="inferred from homology"/>
<evidence type="ECO:0000256" key="4">
    <source>
        <dbReference type="ARBA" id="ARBA00022701"/>
    </source>
</evidence>
<dbReference type="GO" id="GO:0051225">
    <property type="term" value="P:spindle assembly"/>
    <property type="evidence" value="ECO:0007669"/>
    <property type="project" value="TreeGrafter"/>
</dbReference>
<dbReference type="InParanoid" id="G4T737"/>
<gene>
    <name evidence="11" type="ORF">PIIN_01000</name>
</gene>
<feature type="signal peptide" evidence="8">
    <location>
        <begin position="1"/>
        <end position="16"/>
    </location>
</feature>
<evidence type="ECO:0000256" key="1">
    <source>
        <dbReference type="ARBA" id="ARBA00004267"/>
    </source>
</evidence>
<dbReference type="Gene3D" id="1.20.120.1900">
    <property type="entry name" value="Gamma-tubulin complex, C-terminal domain"/>
    <property type="match status" value="1"/>
</dbReference>
<feature type="region of interest" description="Disordered" evidence="7">
    <location>
        <begin position="540"/>
        <end position="593"/>
    </location>
</feature>
<dbReference type="FunCoup" id="G4T737">
    <property type="interactions" value="4"/>
</dbReference>
<name>G4T737_SERID</name>